<dbReference type="EMBL" id="AP021875">
    <property type="protein sequence ID" value="BBO77849.1"/>
    <property type="molecule type" value="Genomic_DNA"/>
</dbReference>
<evidence type="ECO:0000313" key="3">
    <source>
        <dbReference type="Proteomes" id="UP000427769"/>
    </source>
</evidence>
<dbReference type="KEGG" id="dwd:DSCW_52660"/>
<dbReference type="EMBL" id="AP021875">
    <property type="protein sequence ID" value="BBO77877.1"/>
    <property type="molecule type" value="Genomic_DNA"/>
</dbReference>
<reference evidence="2 3" key="1">
    <citation type="submission" date="2019-11" db="EMBL/GenBank/DDBJ databases">
        <title>Comparative genomics of hydrocarbon-degrading Desulfosarcina strains.</title>
        <authorList>
            <person name="Watanabe M."/>
            <person name="Kojima H."/>
            <person name="Fukui M."/>
        </authorList>
    </citation>
    <scope>NUCLEOTIDE SEQUENCE [LARGE SCALE GENOMIC DNA]</scope>
    <source>
        <strain evidence="2 3">PP31</strain>
    </source>
</reference>
<evidence type="ECO:0000313" key="1">
    <source>
        <dbReference type="EMBL" id="BBO77849.1"/>
    </source>
</evidence>
<organism evidence="2 3">
    <name type="scientific">Desulfosarcina widdelii</name>
    <dbReference type="NCBI Taxonomy" id="947919"/>
    <lineage>
        <taxon>Bacteria</taxon>
        <taxon>Pseudomonadati</taxon>
        <taxon>Thermodesulfobacteriota</taxon>
        <taxon>Desulfobacteria</taxon>
        <taxon>Desulfobacterales</taxon>
        <taxon>Desulfosarcinaceae</taxon>
        <taxon>Desulfosarcina</taxon>
    </lineage>
</organism>
<dbReference type="AlphaFoldDB" id="A0A5K7ZNR5"/>
<proteinExistence type="predicted"/>
<accession>A0A5K7ZNR5</accession>
<dbReference type="Proteomes" id="UP000427769">
    <property type="component" value="Chromosome"/>
</dbReference>
<keyword evidence="3" id="KW-1185">Reference proteome</keyword>
<name>A0A5K7ZNR5_9BACT</name>
<evidence type="ECO:0000313" key="2">
    <source>
        <dbReference type="EMBL" id="BBO77877.1"/>
    </source>
</evidence>
<gene>
    <name evidence="1" type="ORF">DSCW_52660</name>
    <name evidence="2" type="ORF">DSCW_52940</name>
</gene>
<protein>
    <submittedName>
        <fullName evidence="2">Uncharacterized protein</fullName>
    </submittedName>
</protein>
<sequence length="45" mass="4913">MQSDTAKFFALFLNRRNHDGFAIGTAATFAGLLTADNEFVNFNSA</sequence>
<dbReference type="KEGG" id="dwd:DSCW_52940"/>